<sequence length="105" mass="11903">SPVIFSSQIVPERGSDVSGILYKLLASDIDPEIKRKLLLVDYLGKLSAQHETEEDTEPFSELPKRSHMWFRHSSGNIPIQTRLSFGQPLSRNGIGSIHKIRYGRK</sequence>
<proteinExistence type="predicted"/>
<name>A0A8B6DS94_MYTGA</name>
<feature type="non-terminal residue" evidence="1">
    <location>
        <position position="1"/>
    </location>
</feature>
<comment type="caution">
    <text evidence="1">The sequence shown here is derived from an EMBL/GenBank/DDBJ whole genome shotgun (WGS) entry which is preliminary data.</text>
</comment>
<dbReference type="AlphaFoldDB" id="A0A8B6DS94"/>
<evidence type="ECO:0000313" key="2">
    <source>
        <dbReference type="Proteomes" id="UP000596742"/>
    </source>
</evidence>
<accession>A0A8B6DS94</accession>
<organism evidence="1 2">
    <name type="scientific">Mytilus galloprovincialis</name>
    <name type="common">Mediterranean mussel</name>
    <dbReference type="NCBI Taxonomy" id="29158"/>
    <lineage>
        <taxon>Eukaryota</taxon>
        <taxon>Metazoa</taxon>
        <taxon>Spiralia</taxon>
        <taxon>Lophotrochozoa</taxon>
        <taxon>Mollusca</taxon>
        <taxon>Bivalvia</taxon>
        <taxon>Autobranchia</taxon>
        <taxon>Pteriomorphia</taxon>
        <taxon>Mytilida</taxon>
        <taxon>Mytiloidea</taxon>
        <taxon>Mytilidae</taxon>
        <taxon>Mytilinae</taxon>
        <taxon>Mytilus</taxon>
    </lineage>
</organism>
<reference evidence="1" key="1">
    <citation type="submission" date="2018-11" db="EMBL/GenBank/DDBJ databases">
        <authorList>
            <person name="Alioto T."/>
            <person name="Alioto T."/>
        </authorList>
    </citation>
    <scope>NUCLEOTIDE SEQUENCE</scope>
</reference>
<dbReference type="EMBL" id="UYJE01003919">
    <property type="protein sequence ID" value="VDI23344.1"/>
    <property type="molecule type" value="Genomic_DNA"/>
</dbReference>
<gene>
    <name evidence="1" type="ORF">MGAL_10B013103</name>
</gene>
<evidence type="ECO:0000313" key="1">
    <source>
        <dbReference type="EMBL" id="VDI23344.1"/>
    </source>
</evidence>
<dbReference type="Proteomes" id="UP000596742">
    <property type="component" value="Unassembled WGS sequence"/>
</dbReference>
<keyword evidence="2" id="KW-1185">Reference proteome</keyword>
<protein>
    <submittedName>
        <fullName evidence="1">Uncharacterized protein</fullName>
    </submittedName>
</protein>